<evidence type="ECO:0000256" key="1">
    <source>
        <dbReference type="SAM" id="MobiDB-lite"/>
    </source>
</evidence>
<dbReference type="GeneID" id="29125455"/>
<protein>
    <submittedName>
        <fullName evidence="2">Uncharacterized protein</fullName>
    </submittedName>
</protein>
<evidence type="ECO:0000313" key="3">
    <source>
        <dbReference type="Proteomes" id="UP000203261"/>
    </source>
</evidence>
<gene>
    <name evidence="2" type="ORF">SP15_279</name>
</gene>
<accession>A0A127AWV9</accession>
<dbReference type="RefSeq" id="YP_009302676.1">
    <property type="nucleotide sequence ID" value="NC_031245.1"/>
</dbReference>
<reference evidence="2 3" key="1">
    <citation type="submission" date="2015-08" db="EMBL/GenBank/DDBJ databases">
        <authorList>
            <person name="Babu N.S."/>
            <person name="Beckwith C.J."/>
            <person name="Beseler K.G."/>
            <person name="Brison A."/>
            <person name="Carone J.V."/>
            <person name="Caskin T.P."/>
            <person name="Diamond M."/>
            <person name="Durham M.E."/>
            <person name="Foxe J.M."/>
            <person name="Go M."/>
            <person name="Henderson B.A."/>
            <person name="Jones I.B."/>
            <person name="McGettigan J.A."/>
            <person name="Micheletti S.J."/>
            <person name="Nasrallah M.E."/>
            <person name="Ortiz D."/>
            <person name="Piller C.R."/>
            <person name="Privatt S.R."/>
            <person name="Schneider S.L."/>
            <person name="Sharp S."/>
            <person name="Smith T.C."/>
            <person name="Stanton J.D."/>
            <person name="Ullery H.E."/>
            <person name="Wilson R.J."/>
            <person name="Serrano M.G."/>
            <person name="Buck G."/>
            <person name="Lee V."/>
            <person name="Wang Y."/>
            <person name="Carvalho R."/>
            <person name="Voegtly L."/>
            <person name="Shi R."/>
            <person name="Duckworth R."/>
            <person name="Johnson A."/>
            <person name="Loviza R."/>
            <person name="Walstead R."/>
            <person name="Shah Z."/>
            <person name="Kiflezghi M."/>
            <person name="Wade K."/>
            <person name="Ball S.L."/>
            <person name="Bradley K.W."/>
            <person name="Asai D.J."/>
            <person name="Bowman C.A."/>
            <person name="Russell D.A."/>
            <person name="Pope W.H."/>
            <person name="Jacobs-Sera D."/>
            <person name="Hendrix R.W."/>
            <person name="Hatfull G.F."/>
        </authorList>
    </citation>
    <scope>NUCLEOTIDE SEQUENCE [LARGE SCALE GENOMIC DNA]</scope>
</reference>
<feature type="compositionally biased region" description="Polar residues" evidence="1">
    <location>
        <begin position="154"/>
        <end position="167"/>
    </location>
</feature>
<evidence type="ECO:0000313" key="2">
    <source>
        <dbReference type="EMBL" id="AMM45087.1"/>
    </source>
</evidence>
<sequence length="189" mass="20250">MAGANTTGVRAWCDFSLPQEFVVEAGVNDLLVLTVDGTDYNLELDPGTYITSHDRFTSTLINQINQQIAMTGAPVEAKVGGIHDDEPRTVLVFEHTAKGDNTKTIAPTGGTAIPDIIGDVSNVFDEEAHLTPAIADLRSKAVFRQSSFSEVTSKVTGRSANRNSMDSSIGVRLQGQSIKSSKLTVRKTP</sequence>
<dbReference type="EMBL" id="KT624200">
    <property type="protein sequence ID" value="AMM45087.1"/>
    <property type="molecule type" value="Genomic_DNA"/>
</dbReference>
<name>A0A127AWV9_9CAUD</name>
<keyword evidence="3" id="KW-1185">Reference proteome</keyword>
<dbReference type="Proteomes" id="UP000203261">
    <property type="component" value="Segment"/>
</dbReference>
<dbReference type="KEGG" id="vg:29125455"/>
<proteinExistence type="predicted"/>
<organism evidence="2 3">
    <name type="scientific">Bacillus phage SP-15</name>
    <dbReference type="NCBI Taxonomy" id="1792032"/>
    <lineage>
        <taxon>Viruses</taxon>
        <taxon>Duplodnaviria</taxon>
        <taxon>Heunggongvirae</taxon>
        <taxon>Uroviricota</taxon>
        <taxon>Caudoviricetes</taxon>
        <taxon>Thornevirus</taxon>
        <taxon>Thornevirus SP15</taxon>
    </lineage>
</organism>
<feature type="region of interest" description="Disordered" evidence="1">
    <location>
        <begin position="154"/>
        <end position="173"/>
    </location>
</feature>